<evidence type="ECO:0000313" key="1">
    <source>
        <dbReference type="EMBL" id="KAH8093948.1"/>
    </source>
</evidence>
<name>A0A8K0XMU3_9AGAR</name>
<accession>A0A8K0XMU3</accession>
<protein>
    <recommendedName>
        <fullName evidence="3">F-box domain-containing protein</fullName>
    </recommendedName>
</protein>
<keyword evidence="2" id="KW-1185">Reference proteome</keyword>
<evidence type="ECO:0000313" key="2">
    <source>
        <dbReference type="Proteomes" id="UP000813824"/>
    </source>
</evidence>
<dbReference type="Proteomes" id="UP000813824">
    <property type="component" value="Unassembled WGS sequence"/>
</dbReference>
<organism evidence="1 2">
    <name type="scientific">Cristinia sonorae</name>
    <dbReference type="NCBI Taxonomy" id="1940300"/>
    <lineage>
        <taxon>Eukaryota</taxon>
        <taxon>Fungi</taxon>
        <taxon>Dikarya</taxon>
        <taxon>Basidiomycota</taxon>
        <taxon>Agaricomycotina</taxon>
        <taxon>Agaricomycetes</taxon>
        <taxon>Agaricomycetidae</taxon>
        <taxon>Agaricales</taxon>
        <taxon>Pleurotineae</taxon>
        <taxon>Stephanosporaceae</taxon>
        <taxon>Cristinia</taxon>
    </lineage>
</organism>
<proteinExistence type="predicted"/>
<sequence length="547" mass="61918">MSTVSAGSDSAPVESRPSLPTLGLPWDLLLYLLPHIDSNADLVQFMRTCRTIHAHGMHRLLYHCVLRTRERSAAVLDSFCLCVLAAQDRPLYLRVLEIPSFQLLETGDPEVDLDSNLMDHTNFVPAHVKTVADRLSLVISQARNLHTLRIDSLYDILETSTLISPALSSLKNLRTIVFTEPGAAAMQMLSDMQSHMKHVVLDFNPFSAPSLFERSRSTFTLSQNLAHSQDTLEYLTLIYPPETTHLFDNVRFPRMTSVTICGEGTDGHVAAEMSYAFPNLKTLRWYHTHIPDDLQNARRTHQVGSYRTWSSLDRLDCCLEWVYSIAFRCPVRFWEGARLGFPLPVEEHISLFHVALSDLCPKILDMSIIVSHCMKVGTFATVFPATTSSLTHLNIDLCELRNEHWETEAGGCLIPHLQESLVVNLVRLPLVFFNLRLQYDANPDTSLTDVQLAQERAVDGYLRRMNLDTFANDLAKRLPTLEHLGIQMRRKLHPDSFWQIIHVEGANPVVERVSEREGWQILRGTSFGGRLSLERAREASLASSRAL</sequence>
<dbReference type="AlphaFoldDB" id="A0A8K0XMU3"/>
<dbReference type="SUPFAM" id="SSF52047">
    <property type="entry name" value="RNI-like"/>
    <property type="match status" value="1"/>
</dbReference>
<comment type="caution">
    <text evidence="1">The sequence shown here is derived from an EMBL/GenBank/DDBJ whole genome shotgun (WGS) entry which is preliminary data.</text>
</comment>
<evidence type="ECO:0008006" key="3">
    <source>
        <dbReference type="Google" id="ProtNLM"/>
    </source>
</evidence>
<dbReference type="EMBL" id="JAEVFJ010000027">
    <property type="protein sequence ID" value="KAH8093948.1"/>
    <property type="molecule type" value="Genomic_DNA"/>
</dbReference>
<reference evidence="1" key="1">
    <citation type="journal article" date="2021" name="New Phytol.">
        <title>Evolutionary innovations through gain and loss of genes in the ectomycorrhizal Boletales.</title>
        <authorList>
            <person name="Wu G."/>
            <person name="Miyauchi S."/>
            <person name="Morin E."/>
            <person name="Kuo A."/>
            <person name="Drula E."/>
            <person name="Varga T."/>
            <person name="Kohler A."/>
            <person name="Feng B."/>
            <person name="Cao Y."/>
            <person name="Lipzen A."/>
            <person name="Daum C."/>
            <person name="Hundley H."/>
            <person name="Pangilinan J."/>
            <person name="Johnson J."/>
            <person name="Barry K."/>
            <person name="LaButti K."/>
            <person name="Ng V."/>
            <person name="Ahrendt S."/>
            <person name="Min B."/>
            <person name="Choi I.G."/>
            <person name="Park H."/>
            <person name="Plett J.M."/>
            <person name="Magnuson J."/>
            <person name="Spatafora J.W."/>
            <person name="Nagy L.G."/>
            <person name="Henrissat B."/>
            <person name="Grigoriev I.V."/>
            <person name="Yang Z.L."/>
            <person name="Xu J."/>
            <person name="Martin F.M."/>
        </authorList>
    </citation>
    <scope>NUCLEOTIDE SEQUENCE</scope>
    <source>
        <strain evidence="1">KKN 215</strain>
    </source>
</reference>
<gene>
    <name evidence="1" type="ORF">BXZ70DRAFT_948603</name>
</gene>